<protein>
    <submittedName>
        <fullName evidence="2">PRiA4b ORF-3-like protein</fullName>
    </submittedName>
</protein>
<dbReference type="EMBL" id="FOGQ01000002">
    <property type="protein sequence ID" value="SER60906.1"/>
    <property type="molecule type" value="Genomic_DNA"/>
</dbReference>
<evidence type="ECO:0000313" key="2">
    <source>
        <dbReference type="EMBL" id="SER60906.1"/>
    </source>
</evidence>
<evidence type="ECO:0000259" key="1">
    <source>
        <dbReference type="Pfam" id="PF07929"/>
    </source>
</evidence>
<dbReference type="SUPFAM" id="SSF159941">
    <property type="entry name" value="MM3350-like"/>
    <property type="match status" value="1"/>
</dbReference>
<dbReference type="InterPro" id="IPR012912">
    <property type="entry name" value="Plasmid_pRiA4b_Orf3-like"/>
</dbReference>
<feature type="domain" description="Plasmid pRiA4b Orf3-like" evidence="1">
    <location>
        <begin position="20"/>
        <end position="198"/>
    </location>
</feature>
<dbReference type="AlphaFoldDB" id="A0A1H9QK69"/>
<dbReference type="RefSeq" id="WP_092255945.1">
    <property type="nucleotide sequence ID" value="NZ_CP047199.1"/>
</dbReference>
<reference evidence="3" key="1">
    <citation type="submission" date="2016-10" db="EMBL/GenBank/DDBJ databases">
        <authorList>
            <person name="Varghese N."/>
            <person name="Submissions S."/>
        </authorList>
    </citation>
    <scope>NUCLEOTIDE SEQUENCE [LARGE SCALE GENOMIC DNA]</scope>
    <source>
        <strain evidence="3">DSM 20524</strain>
    </source>
</reference>
<accession>A0A1H9QK69</accession>
<evidence type="ECO:0000313" key="3">
    <source>
        <dbReference type="Proteomes" id="UP000198929"/>
    </source>
</evidence>
<dbReference type="PANTHER" id="PTHR41878:SF1">
    <property type="entry name" value="TNPR PROTEIN"/>
    <property type="match status" value="1"/>
</dbReference>
<dbReference type="PANTHER" id="PTHR41878">
    <property type="entry name" value="LEXA REPRESSOR-RELATED"/>
    <property type="match status" value="1"/>
</dbReference>
<dbReference type="Gene3D" id="3.10.290.30">
    <property type="entry name" value="MM3350-like"/>
    <property type="match status" value="1"/>
</dbReference>
<gene>
    <name evidence="2" type="ORF">SAMN05661109_00582</name>
</gene>
<name>A0A1H9QK69_9CORY</name>
<keyword evidence="3" id="KW-1185">Reference proteome</keyword>
<dbReference type="InterPro" id="IPR024047">
    <property type="entry name" value="MM3350-like_sf"/>
</dbReference>
<dbReference type="Pfam" id="PF07929">
    <property type="entry name" value="PRiA4_ORF3"/>
    <property type="match status" value="1"/>
</dbReference>
<dbReference type="Proteomes" id="UP000198929">
    <property type="component" value="Unassembled WGS sequence"/>
</dbReference>
<organism evidence="2 3">
    <name type="scientific">Corynebacterium cystitidis DSM 20524</name>
    <dbReference type="NCBI Taxonomy" id="1121357"/>
    <lineage>
        <taxon>Bacteria</taxon>
        <taxon>Bacillati</taxon>
        <taxon>Actinomycetota</taxon>
        <taxon>Actinomycetes</taxon>
        <taxon>Mycobacteriales</taxon>
        <taxon>Corynebacteriaceae</taxon>
        <taxon>Corynebacterium</taxon>
    </lineage>
</organism>
<dbReference type="STRING" id="1121357.SAMN05661109_00582"/>
<sequence>MKAQSKCKGKNTKKLKPGEVIALRISLDEATPQITRELHVHRDTLLPDLGNLLVYAMGWNNSHLHAFSTPGNTVFSGPAYQPKEAVLETGDGIAYENVTVEELLPSEGTQVEFLYDYGDHWSHTLARLADPTDLASNIPALVAGEGVCPPDDIGGIGRYNEVAAAWRNGGAAGLQGSDHDDLIDWLPHDFDPDGFDLSAQQQWFALISSTDHPQYTAYFGRPIGAVLADLINQLSAHSPTFLVIEAAALRLGILARSAGPGRSFSVTPPASKALPYDDEVADIALIDKIFHPYITFLSLVDDSPLALTKTGSLNVASMRTVIEVLGLPRFFGESTRPTEANILMVARLHDSLRRAKLVRPYRSELRATPKARELLNTWPIVDGQLTGGATKNDALRQAGRLLTSLILAESISEFTKFCIGLGCTVLLAGKDSAPPHPRLRAYFSFDDLPDYQPFGDLIDYRMAVQSYTTEEGWSVTTASGVRTPASIREDSNYDLLLQLCQPPEYVDHYRADLQPEALSNPTVALLAREVLWPSQEV</sequence>
<proteinExistence type="predicted"/>